<proteinExistence type="predicted"/>
<evidence type="ECO:0000313" key="1">
    <source>
        <dbReference type="EMBL" id="ETV63606.1"/>
    </source>
</evidence>
<gene>
    <name evidence="1" type="ORF">H257_19465</name>
</gene>
<dbReference type="RefSeq" id="XP_009846910.1">
    <property type="nucleotide sequence ID" value="XM_009848608.1"/>
</dbReference>
<dbReference type="AlphaFoldDB" id="W4F9X5"/>
<name>W4F9X5_APHAT</name>
<protein>
    <recommendedName>
        <fullName evidence="2">HTH psq-type domain-containing protein</fullName>
    </recommendedName>
</protein>
<evidence type="ECO:0008006" key="2">
    <source>
        <dbReference type="Google" id="ProtNLM"/>
    </source>
</evidence>
<dbReference type="GeneID" id="20821461"/>
<reference evidence="1" key="1">
    <citation type="submission" date="2013-12" db="EMBL/GenBank/DDBJ databases">
        <title>The Genome Sequence of Aphanomyces astaci APO3.</title>
        <authorList>
            <consortium name="The Broad Institute Genomics Platform"/>
            <person name="Russ C."/>
            <person name="Tyler B."/>
            <person name="van West P."/>
            <person name="Dieguez-Uribeondo J."/>
            <person name="Young S.K."/>
            <person name="Zeng Q."/>
            <person name="Gargeya S."/>
            <person name="Fitzgerald M."/>
            <person name="Abouelleil A."/>
            <person name="Alvarado L."/>
            <person name="Chapman S.B."/>
            <person name="Gainer-Dewar J."/>
            <person name="Goldberg J."/>
            <person name="Griggs A."/>
            <person name="Gujja S."/>
            <person name="Hansen M."/>
            <person name="Howarth C."/>
            <person name="Imamovic A."/>
            <person name="Ireland A."/>
            <person name="Larimer J."/>
            <person name="McCowan C."/>
            <person name="Murphy C."/>
            <person name="Pearson M."/>
            <person name="Poon T.W."/>
            <person name="Priest M."/>
            <person name="Roberts A."/>
            <person name="Saif S."/>
            <person name="Shea T."/>
            <person name="Sykes S."/>
            <person name="Wortman J."/>
            <person name="Nusbaum C."/>
            <person name="Birren B."/>
        </authorList>
    </citation>
    <scope>NUCLEOTIDE SEQUENCE [LARGE SCALE GENOMIC DNA]</scope>
    <source>
        <strain evidence="1">APO3</strain>
    </source>
</reference>
<sequence length="127" mass="13967">MPSTMPCPKRSYTIATKLKVLGLLESSTDKQVADLLSIPRRTIRSWVSQNVTSLHNVTTATRSERKSNPVDGVKHFPTAMVSLKSLVLATKACFDCSKAFFTATALRDNDVLGQVRDEFALQLPAVE</sequence>
<organism evidence="1">
    <name type="scientific">Aphanomyces astaci</name>
    <name type="common">Crayfish plague agent</name>
    <dbReference type="NCBI Taxonomy" id="112090"/>
    <lineage>
        <taxon>Eukaryota</taxon>
        <taxon>Sar</taxon>
        <taxon>Stramenopiles</taxon>
        <taxon>Oomycota</taxon>
        <taxon>Saprolegniomycetes</taxon>
        <taxon>Saprolegniales</taxon>
        <taxon>Verrucalvaceae</taxon>
        <taxon>Aphanomyces</taxon>
    </lineage>
</organism>
<dbReference type="VEuPathDB" id="FungiDB:H257_19465"/>
<dbReference type="EMBL" id="KI913752">
    <property type="protein sequence ID" value="ETV63606.1"/>
    <property type="molecule type" value="Genomic_DNA"/>
</dbReference>
<accession>W4F9X5</accession>